<dbReference type="Gene3D" id="2.30.30.40">
    <property type="entry name" value="SH3 Domains"/>
    <property type="match status" value="1"/>
</dbReference>
<feature type="compositionally biased region" description="Low complexity" evidence="3">
    <location>
        <begin position="1030"/>
        <end position="1040"/>
    </location>
</feature>
<evidence type="ECO:0000259" key="4">
    <source>
        <dbReference type="PROSITE" id="PS50002"/>
    </source>
</evidence>
<dbReference type="InterPro" id="IPR036028">
    <property type="entry name" value="SH3-like_dom_sf"/>
</dbReference>
<dbReference type="PANTHER" id="PTHR48151">
    <property type="entry name" value="SH3 DOMAIN-CONTAINING PROTEIN"/>
    <property type="match status" value="1"/>
</dbReference>
<dbReference type="SUPFAM" id="SSF48371">
    <property type="entry name" value="ARM repeat"/>
    <property type="match status" value="1"/>
</dbReference>
<comment type="caution">
    <text evidence="5">The sequence shown here is derived from an EMBL/GenBank/DDBJ whole genome shotgun (WGS) entry which is preliminary data.</text>
</comment>
<evidence type="ECO:0000256" key="3">
    <source>
        <dbReference type="SAM" id="MobiDB-lite"/>
    </source>
</evidence>
<dbReference type="Proteomes" id="UP000626092">
    <property type="component" value="Unassembled WGS sequence"/>
</dbReference>
<feature type="compositionally biased region" description="Low complexity" evidence="3">
    <location>
        <begin position="999"/>
        <end position="1016"/>
    </location>
</feature>
<dbReference type="InterPro" id="IPR016024">
    <property type="entry name" value="ARM-type_fold"/>
</dbReference>
<feature type="compositionally biased region" description="Basic and acidic residues" evidence="3">
    <location>
        <begin position="378"/>
        <end position="397"/>
    </location>
</feature>
<dbReference type="EMBL" id="WJXA01000001">
    <property type="protein sequence ID" value="KAF7154369.1"/>
    <property type="molecule type" value="Genomic_DNA"/>
</dbReference>
<dbReference type="AlphaFoldDB" id="A0A834HHM6"/>
<keyword evidence="6" id="KW-1185">Reference proteome</keyword>
<evidence type="ECO:0000256" key="2">
    <source>
        <dbReference type="PROSITE-ProRule" id="PRU00192"/>
    </source>
</evidence>
<protein>
    <recommendedName>
        <fullName evidence="4">SH3 domain-containing protein</fullName>
    </recommendedName>
</protein>
<feature type="region of interest" description="Disordered" evidence="3">
    <location>
        <begin position="1030"/>
        <end position="1109"/>
    </location>
</feature>
<sequence>MREQSYTSSNTLAAVPGNSAGGKFWPNDRSPELETGKYWSSFKMPFYWCNGKASAARVVDMILFASLEFVEREKTLCDVFFPALLCIDNCSFHARRIQALKALTYAPSSNSEILSRLYEIVFGLLDKVADEPQKRKKGIFGTKGGDKEFIIRSNLQYAALSALRRLPLDPGNPAFLHRAVQGYFRVSFADPVAVRHALEILSELATKDPYAVAMALGKHAQPGECSAVEAIKGIICDGSCSCNLLNGAIAIGSIVRLNDVKGYSIRIRSATSVVEIRGALQDVLHLHDVLARVALARLCHAISRARSLDERPDIKSQFNSVLYQLLLDPSERVCFEAILCVLGKSDNAERTEERAGGWYRVTREILKLPEAPSVSSKGADDDSKDSLPPKAAKEKSPKTRRPQPLFKLVMRRLEASFRSYSRPVLHAAARVVQEMGKSRAAAFAVGLQDIDERAHVNEVNDSVDEYENPLAEGARKVSPVSNGTGSKDTIASLLASLMEVVRTTVACECVYVRATVIKALIWMQSPHESFDELESIIASELSDPAWPATLLNDILLTLHARFKVNGSFQGKEMIQTEDGVINCLQSLRFDEATPDMAVTLLEIARIFATKVPGKIDADVLQLLWKTCLVGAGPDGKHTALEAVTIVLDLPPPQPGSMSGLSIDRVSASDPKAALALQRLVQAAVWFLGENANYAASEYAWESATPPGTALMMLDADKMVAAASSRNPTLAGALTRLQRCAFSGSWEVRIIAAQALTTMAIRSGEPYRLQIYEFLHALAQGGVQSQFSDMHVSNGEDQGASGTGLGSLISPMLKVLDEMYSAQDELIKEMRNHDNAKKEWTDEELKKLYETHERLLDLVSLFCFVPRAKYLPLGPTSAKLIDIYRSRHNITASTGLSDPAVATGISDLIYEMKATKETPVRSDALDDDLVNAWAANLGDDGLWGKNAPAVNRVNEFLAGAGTDAPDVEENIITRSSVSYDDMWAKTLLETAEVEEDDGRSSGSDSPGSTGSIETSISSHFGGMNYPSLFSSKPSSYGSSQPTERPATNRYSSSSMGSSSMYEGFNSPIREEPPPYTSPVRQRYESFENPLGGNGSTSFESGDEERVSSGNSQFGTALYDFTAGGDDELSLTAGEDVEIDYEVDGWFYVKKKRPGRDGKMAGLVPVLYVKQS</sequence>
<dbReference type="SMART" id="SM00326">
    <property type="entry name" value="SH3"/>
    <property type="match status" value="1"/>
</dbReference>
<evidence type="ECO:0000313" key="5">
    <source>
        <dbReference type="EMBL" id="KAF7154369.1"/>
    </source>
</evidence>
<proteinExistence type="predicted"/>
<dbReference type="Pfam" id="PF00018">
    <property type="entry name" value="SH3_1"/>
    <property type="match status" value="1"/>
</dbReference>
<organism evidence="5 6">
    <name type="scientific">Rhododendron simsii</name>
    <name type="common">Sims's rhododendron</name>
    <dbReference type="NCBI Taxonomy" id="118357"/>
    <lineage>
        <taxon>Eukaryota</taxon>
        <taxon>Viridiplantae</taxon>
        <taxon>Streptophyta</taxon>
        <taxon>Embryophyta</taxon>
        <taxon>Tracheophyta</taxon>
        <taxon>Spermatophyta</taxon>
        <taxon>Magnoliopsida</taxon>
        <taxon>eudicotyledons</taxon>
        <taxon>Gunneridae</taxon>
        <taxon>Pentapetalae</taxon>
        <taxon>asterids</taxon>
        <taxon>Ericales</taxon>
        <taxon>Ericaceae</taxon>
        <taxon>Ericoideae</taxon>
        <taxon>Rhodoreae</taxon>
        <taxon>Rhododendron</taxon>
    </lineage>
</organism>
<gene>
    <name evidence="5" type="ORF">RHSIM_Rhsim01G0106700</name>
</gene>
<dbReference type="SUPFAM" id="SSF50044">
    <property type="entry name" value="SH3-domain"/>
    <property type="match status" value="1"/>
</dbReference>
<keyword evidence="1 2" id="KW-0728">SH3 domain</keyword>
<dbReference type="InterPro" id="IPR053296">
    <property type="entry name" value="TSET_member_tstB"/>
</dbReference>
<dbReference type="OrthoDB" id="5971719at2759"/>
<accession>A0A834HHM6</accession>
<name>A0A834HHM6_RHOSS</name>
<dbReference type="PANTHER" id="PTHR48151:SF3">
    <property type="entry name" value="SH3 DOMAIN-CONTAINING PROTEIN"/>
    <property type="match status" value="1"/>
</dbReference>
<dbReference type="PROSITE" id="PS50002">
    <property type="entry name" value="SH3"/>
    <property type="match status" value="1"/>
</dbReference>
<feature type="region of interest" description="Disordered" evidence="3">
    <location>
        <begin position="372"/>
        <end position="404"/>
    </location>
</feature>
<evidence type="ECO:0000256" key="1">
    <source>
        <dbReference type="ARBA" id="ARBA00022443"/>
    </source>
</evidence>
<feature type="region of interest" description="Disordered" evidence="3">
    <location>
        <begin position="990"/>
        <end position="1016"/>
    </location>
</feature>
<feature type="compositionally biased region" description="Low complexity" evidence="3">
    <location>
        <begin position="1050"/>
        <end position="1059"/>
    </location>
</feature>
<reference evidence="5" key="1">
    <citation type="submission" date="2019-11" db="EMBL/GenBank/DDBJ databases">
        <authorList>
            <person name="Liu Y."/>
            <person name="Hou J."/>
            <person name="Li T.-Q."/>
            <person name="Guan C.-H."/>
            <person name="Wu X."/>
            <person name="Wu H.-Z."/>
            <person name="Ling F."/>
            <person name="Zhang R."/>
            <person name="Shi X.-G."/>
            <person name="Ren J.-P."/>
            <person name="Chen E.-F."/>
            <person name="Sun J.-M."/>
        </authorList>
    </citation>
    <scope>NUCLEOTIDE SEQUENCE</scope>
    <source>
        <strain evidence="5">Adult_tree_wgs_1</strain>
        <tissue evidence="5">Leaves</tissue>
    </source>
</reference>
<dbReference type="InterPro" id="IPR001452">
    <property type="entry name" value="SH3_domain"/>
</dbReference>
<feature type="domain" description="SH3" evidence="4">
    <location>
        <begin position="1108"/>
        <end position="1170"/>
    </location>
</feature>
<evidence type="ECO:0000313" key="6">
    <source>
        <dbReference type="Proteomes" id="UP000626092"/>
    </source>
</evidence>